<reference evidence="11" key="1">
    <citation type="journal article" date="2019" name="Int. J. Syst. Evol. Microbiol.">
        <title>The Global Catalogue of Microorganisms (GCM) 10K type strain sequencing project: providing services to taxonomists for standard genome sequencing and annotation.</title>
        <authorList>
            <consortium name="The Broad Institute Genomics Platform"/>
            <consortium name="The Broad Institute Genome Sequencing Center for Infectious Disease"/>
            <person name="Wu L."/>
            <person name="Ma J."/>
        </authorList>
    </citation>
    <scope>NUCLEOTIDE SEQUENCE [LARGE SCALE GENOMIC DNA]</scope>
    <source>
        <strain evidence="11">JCM 30346</strain>
    </source>
</reference>
<dbReference type="Pfam" id="PF01670">
    <property type="entry name" value="Glyco_hydro_12"/>
    <property type="match status" value="1"/>
</dbReference>
<dbReference type="Gene3D" id="2.60.40.10">
    <property type="entry name" value="Immunoglobulins"/>
    <property type="match status" value="2"/>
</dbReference>
<comment type="caution">
    <text evidence="10">The sequence shown here is derived from an EMBL/GenBank/DDBJ whole genome shotgun (WGS) entry which is preliminary data.</text>
</comment>
<evidence type="ECO:0000256" key="6">
    <source>
        <dbReference type="SAM" id="MobiDB-lite"/>
    </source>
</evidence>
<keyword evidence="11" id="KW-1185">Reference proteome</keyword>
<dbReference type="Gene3D" id="2.60.40.290">
    <property type="match status" value="1"/>
</dbReference>
<dbReference type="InterPro" id="IPR012291">
    <property type="entry name" value="CBM2_carb-bd_dom_sf"/>
</dbReference>
<dbReference type="Pfam" id="PF00041">
    <property type="entry name" value="fn3"/>
    <property type="match status" value="2"/>
</dbReference>
<dbReference type="InterPro" id="IPR003961">
    <property type="entry name" value="FN3_dom"/>
</dbReference>
<dbReference type="InterPro" id="IPR013320">
    <property type="entry name" value="ConA-like_dom_sf"/>
</dbReference>
<keyword evidence="3 5" id="KW-0326">Glycosidase</keyword>
<feature type="region of interest" description="Disordered" evidence="6">
    <location>
        <begin position="338"/>
        <end position="370"/>
    </location>
</feature>
<feature type="compositionally biased region" description="Low complexity" evidence="6">
    <location>
        <begin position="338"/>
        <end position="349"/>
    </location>
</feature>
<evidence type="ECO:0000259" key="8">
    <source>
        <dbReference type="PROSITE" id="PS50853"/>
    </source>
</evidence>
<evidence type="ECO:0000256" key="5">
    <source>
        <dbReference type="RuleBase" id="RU361163"/>
    </source>
</evidence>
<dbReference type="PROSITE" id="PS50853">
    <property type="entry name" value="FN3"/>
    <property type="match status" value="2"/>
</dbReference>
<dbReference type="Proteomes" id="UP001596137">
    <property type="component" value="Unassembled WGS sequence"/>
</dbReference>
<evidence type="ECO:0000256" key="2">
    <source>
        <dbReference type="ARBA" id="ARBA00023277"/>
    </source>
</evidence>
<proteinExistence type="inferred from homology"/>
<organism evidence="10 11">
    <name type="scientific">Sphaerisporangium aureirubrum</name>
    <dbReference type="NCBI Taxonomy" id="1544736"/>
    <lineage>
        <taxon>Bacteria</taxon>
        <taxon>Bacillati</taxon>
        <taxon>Actinomycetota</taxon>
        <taxon>Actinomycetes</taxon>
        <taxon>Streptosporangiales</taxon>
        <taxon>Streptosporangiaceae</taxon>
        <taxon>Sphaerisporangium</taxon>
    </lineage>
</organism>
<feature type="signal peptide" evidence="7">
    <location>
        <begin position="1"/>
        <end position="31"/>
    </location>
</feature>
<dbReference type="SMART" id="SM00637">
    <property type="entry name" value="CBD_II"/>
    <property type="match status" value="1"/>
</dbReference>
<dbReference type="InterPro" id="IPR013319">
    <property type="entry name" value="GH11/12"/>
</dbReference>
<comment type="similarity">
    <text evidence="1 5">Belongs to the glycosyl hydrolase 12 (cellulase H) family.</text>
</comment>
<dbReference type="InterPro" id="IPR036116">
    <property type="entry name" value="FN3_sf"/>
</dbReference>
<keyword evidence="5" id="KW-0378">Hydrolase</keyword>
<evidence type="ECO:0000256" key="7">
    <source>
        <dbReference type="SAM" id="SignalP"/>
    </source>
</evidence>
<keyword evidence="4 5" id="KW-0624">Polysaccharide degradation</keyword>
<evidence type="ECO:0000313" key="10">
    <source>
        <dbReference type="EMBL" id="MFC6081723.1"/>
    </source>
</evidence>
<dbReference type="InterPro" id="IPR008965">
    <property type="entry name" value="CBM2/CBM3_carb-bd_dom_sf"/>
</dbReference>
<feature type="domain" description="Fibronectin type-III" evidence="8">
    <location>
        <begin position="267"/>
        <end position="352"/>
    </location>
</feature>
<dbReference type="Pfam" id="PF00553">
    <property type="entry name" value="CBM_2"/>
    <property type="match status" value="1"/>
</dbReference>
<feature type="domain" description="Fibronectin type-III" evidence="8">
    <location>
        <begin position="362"/>
        <end position="447"/>
    </location>
</feature>
<keyword evidence="2 5" id="KW-0119">Carbohydrate metabolism</keyword>
<dbReference type="RefSeq" id="WP_380750222.1">
    <property type="nucleotide sequence ID" value="NZ_JBHSRF010000011.1"/>
</dbReference>
<gene>
    <name evidence="10" type="ORF">ACFP1K_11180</name>
</gene>
<dbReference type="PROSITE" id="PS51173">
    <property type="entry name" value="CBM2"/>
    <property type="match status" value="1"/>
</dbReference>
<evidence type="ECO:0000259" key="9">
    <source>
        <dbReference type="PROSITE" id="PS51173"/>
    </source>
</evidence>
<dbReference type="InterPro" id="IPR002594">
    <property type="entry name" value="GH12"/>
</dbReference>
<keyword evidence="7" id="KW-0732">Signal</keyword>
<accession>A0ABW1NFQ6</accession>
<evidence type="ECO:0000256" key="3">
    <source>
        <dbReference type="ARBA" id="ARBA00023295"/>
    </source>
</evidence>
<dbReference type="InterPro" id="IPR013783">
    <property type="entry name" value="Ig-like_fold"/>
</dbReference>
<sequence>MKRHALRALLAFVAALGSVLLSVVIAGPSRADTLVCEKFGGTTINGGRYVVINNNWGDDTRQCINVTTTGFTITEASHNKPQNGAPGSYPAVYAGCHYANCSSGSSLPMRVTDSRFSSIRTSVSMTYPSSAGVYDAAYDLWFDPTARTDGQNTGAEVMIWLNHTGQVQPVGSRVGTVNLAGATWDVWFGNSGWNVISYVRTTSTTSIDFNVSTFWNDVVSRGYGQTSWYMTSVQAGFEPWVGGTGLAVNNFSYSVGTGGGDTSPPTAPSNLRSSNVTSSGVTLAWNASSDNVGVTGYDVFRGTTMVGTASGTTFNVTGLSASTTYSFTVRARDAAGNTSSASNAVSVTTTGGGGGDTSPPTAPSNLRSSNVTSSGVTLAWNASSDNVGVTGYDVVQGSTVVGTASGTTFNVTGLSASTTYSFTVRARDAAGNTSSASNAVSVTTTGGGGGGGSCRVGYSVNQWNNGFTATVTVTNTGTAAVNGWTLTFTFPGNQRVTSAWSATVTQNGSAVSAASMSYNGTIAPGANTSFGFQGSYSGTNTAPSSFSLNGAACSVA</sequence>
<evidence type="ECO:0000256" key="4">
    <source>
        <dbReference type="ARBA" id="ARBA00023326"/>
    </source>
</evidence>
<feature type="domain" description="CBM2" evidence="9">
    <location>
        <begin position="447"/>
        <end position="556"/>
    </location>
</feature>
<dbReference type="PANTHER" id="PTHR34002">
    <property type="entry name" value="BLR1656 PROTEIN"/>
    <property type="match status" value="1"/>
</dbReference>
<feature type="chain" id="PRO_5045457283" evidence="7">
    <location>
        <begin position="32"/>
        <end position="556"/>
    </location>
</feature>
<protein>
    <submittedName>
        <fullName evidence="10">Cellulose binding domain-containing protein</fullName>
    </submittedName>
</protein>
<evidence type="ECO:0000256" key="1">
    <source>
        <dbReference type="ARBA" id="ARBA00005519"/>
    </source>
</evidence>
<dbReference type="Gene3D" id="2.60.120.180">
    <property type="match status" value="1"/>
</dbReference>
<dbReference type="InterPro" id="IPR001919">
    <property type="entry name" value="CBD2"/>
</dbReference>
<dbReference type="SUPFAM" id="SSF49384">
    <property type="entry name" value="Carbohydrate-binding domain"/>
    <property type="match status" value="1"/>
</dbReference>
<dbReference type="SUPFAM" id="SSF49899">
    <property type="entry name" value="Concanavalin A-like lectins/glucanases"/>
    <property type="match status" value="1"/>
</dbReference>
<dbReference type="PANTHER" id="PTHR34002:SF9">
    <property type="entry name" value="XYLOGLUCAN-SPECIFIC ENDO-BETA-1,4-GLUCANASE A"/>
    <property type="match status" value="1"/>
</dbReference>
<name>A0ABW1NFQ6_9ACTN</name>
<evidence type="ECO:0000313" key="11">
    <source>
        <dbReference type="Proteomes" id="UP001596137"/>
    </source>
</evidence>
<dbReference type="SUPFAM" id="SSF49265">
    <property type="entry name" value="Fibronectin type III"/>
    <property type="match status" value="1"/>
</dbReference>
<dbReference type="EMBL" id="JBHSRF010000011">
    <property type="protein sequence ID" value="MFC6081723.1"/>
    <property type="molecule type" value="Genomic_DNA"/>
</dbReference>
<dbReference type="CDD" id="cd00063">
    <property type="entry name" value="FN3"/>
    <property type="match status" value="2"/>
</dbReference>
<dbReference type="SMART" id="SM00060">
    <property type="entry name" value="FN3"/>
    <property type="match status" value="2"/>
</dbReference>